<comment type="catalytic activity">
    <reaction evidence="3 4">
        <text>holo-[ACP] + malonyl-CoA = malonyl-[ACP] + CoA</text>
        <dbReference type="Rhea" id="RHEA:41792"/>
        <dbReference type="Rhea" id="RHEA-COMP:9623"/>
        <dbReference type="Rhea" id="RHEA-COMP:9685"/>
        <dbReference type="ChEBI" id="CHEBI:57287"/>
        <dbReference type="ChEBI" id="CHEBI:57384"/>
        <dbReference type="ChEBI" id="CHEBI:64479"/>
        <dbReference type="ChEBI" id="CHEBI:78449"/>
        <dbReference type="EC" id="2.3.1.39"/>
    </reaction>
</comment>
<feature type="active site" evidence="5">
    <location>
        <position position="191"/>
    </location>
</feature>
<dbReference type="PIRSF" id="PIRSF000446">
    <property type="entry name" value="Mct"/>
    <property type="match status" value="1"/>
</dbReference>
<accession>A0A7I7Q7D3</accession>
<evidence type="ECO:0000259" key="6">
    <source>
        <dbReference type="SMART" id="SM00827"/>
    </source>
</evidence>
<organism evidence="7 8">
    <name type="scientific">Mycobacterium stomatepiae</name>
    <dbReference type="NCBI Taxonomy" id="470076"/>
    <lineage>
        <taxon>Bacteria</taxon>
        <taxon>Bacillati</taxon>
        <taxon>Actinomycetota</taxon>
        <taxon>Actinomycetes</taxon>
        <taxon>Mycobacteriales</taxon>
        <taxon>Mycobacteriaceae</taxon>
        <taxon>Mycobacterium</taxon>
        <taxon>Mycobacterium simiae complex</taxon>
    </lineage>
</organism>
<dbReference type="KEGG" id="msto:MSTO_24500"/>
<dbReference type="GO" id="GO:0005829">
    <property type="term" value="C:cytosol"/>
    <property type="evidence" value="ECO:0007669"/>
    <property type="project" value="TreeGrafter"/>
</dbReference>
<evidence type="ECO:0000256" key="3">
    <source>
        <dbReference type="ARBA" id="ARBA00048462"/>
    </source>
</evidence>
<dbReference type="SUPFAM" id="SSF52151">
    <property type="entry name" value="FabD/lysophospholipase-like"/>
    <property type="match status" value="1"/>
</dbReference>
<evidence type="ECO:0000256" key="5">
    <source>
        <dbReference type="PIRSR" id="PIRSR000446-1"/>
    </source>
</evidence>
<protein>
    <recommendedName>
        <fullName evidence="4">Malonyl CoA-acyl carrier protein transacylase</fullName>
        <ecNumber evidence="4">2.3.1.39</ecNumber>
    </recommendedName>
</protein>
<keyword evidence="8" id="KW-1185">Reference proteome</keyword>
<gene>
    <name evidence="7" type="ORF">MSTO_24500</name>
</gene>
<comment type="similarity">
    <text evidence="4">Belongs to the fabD family.</text>
</comment>
<evidence type="ECO:0000256" key="4">
    <source>
        <dbReference type="PIRNR" id="PIRNR000446"/>
    </source>
</evidence>
<dbReference type="InterPro" id="IPR050858">
    <property type="entry name" value="Mal-CoA-ACP_Trans/PKS_FabD"/>
</dbReference>
<evidence type="ECO:0000313" key="7">
    <source>
        <dbReference type="EMBL" id="BBY22245.1"/>
    </source>
</evidence>
<dbReference type="Proteomes" id="UP000467130">
    <property type="component" value="Chromosome"/>
</dbReference>
<dbReference type="InterPro" id="IPR016036">
    <property type="entry name" value="Malonyl_transacylase_ACP-bd"/>
</dbReference>
<proteinExistence type="inferred from homology"/>
<evidence type="ECO:0000256" key="1">
    <source>
        <dbReference type="ARBA" id="ARBA00022679"/>
    </source>
</evidence>
<keyword evidence="1 4" id="KW-0808">Transferase</keyword>
<dbReference type="InterPro" id="IPR001227">
    <property type="entry name" value="Ac_transferase_dom_sf"/>
</dbReference>
<dbReference type="EMBL" id="AP022587">
    <property type="protein sequence ID" value="BBY22245.1"/>
    <property type="molecule type" value="Genomic_DNA"/>
</dbReference>
<dbReference type="InterPro" id="IPR016035">
    <property type="entry name" value="Acyl_Trfase/lysoPLipase"/>
</dbReference>
<dbReference type="InterPro" id="IPR014043">
    <property type="entry name" value="Acyl_transferase_dom"/>
</dbReference>
<dbReference type="SUPFAM" id="SSF55048">
    <property type="entry name" value="Probable ACP-binding domain of malonyl-CoA ACP transacylase"/>
    <property type="match status" value="1"/>
</dbReference>
<feature type="active site" evidence="5">
    <location>
        <position position="87"/>
    </location>
</feature>
<dbReference type="EC" id="2.3.1.39" evidence="4"/>
<dbReference type="PANTHER" id="PTHR42681">
    <property type="entry name" value="MALONYL-COA-ACYL CARRIER PROTEIN TRANSACYLASE, MITOCHONDRIAL"/>
    <property type="match status" value="1"/>
</dbReference>
<evidence type="ECO:0000313" key="8">
    <source>
        <dbReference type="Proteomes" id="UP000467130"/>
    </source>
</evidence>
<name>A0A7I7Q7D3_9MYCO</name>
<dbReference type="Gene3D" id="3.30.70.250">
    <property type="entry name" value="Malonyl-CoA ACP transacylase, ACP-binding"/>
    <property type="match status" value="1"/>
</dbReference>
<dbReference type="Gene3D" id="3.40.366.10">
    <property type="entry name" value="Malonyl-Coenzyme A Acyl Carrier Protein, domain 2"/>
    <property type="match status" value="1"/>
</dbReference>
<dbReference type="PANTHER" id="PTHR42681:SF1">
    <property type="entry name" value="MALONYL-COA-ACYL CARRIER PROTEIN TRANSACYLASE, MITOCHONDRIAL"/>
    <property type="match status" value="1"/>
</dbReference>
<reference evidence="7 8" key="1">
    <citation type="journal article" date="2019" name="Emerg. Microbes Infect.">
        <title>Comprehensive subspecies identification of 175 nontuberculous mycobacteria species based on 7547 genomic profiles.</title>
        <authorList>
            <person name="Matsumoto Y."/>
            <person name="Kinjo T."/>
            <person name="Motooka D."/>
            <person name="Nabeya D."/>
            <person name="Jung N."/>
            <person name="Uechi K."/>
            <person name="Horii T."/>
            <person name="Iida T."/>
            <person name="Fujita J."/>
            <person name="Nakamura S."/>
        </authorList>
    </citation>
    <scope>NUCLEOTIDE SEQUENCE [LARGE SCALE GENOMIC DNA]</scope>
    <source>
        <strain evidence="7 8">JCM 17783</strain>
    </source>
</reference>
<dbReference type="GO" id="GO:0004314">
    <property type="term" value="F:[acyl-carrier-protein] S-malonyltransferase activity"/>
    <property type="evidence" value="ECO:0007669"/>
    <property type="project" value="UniProtKB-EC"/>
</dbReference>
<dbReference type="GO" id="GO:0006633">
    <property type="term" value="P:fatty acid biosynthetic process"/>
    <property type="evidence" value="ECO:0007669"/>
    <property type="project" value="TreeGrafter"/>
</dbReference>
<sequence>MTSAWVFPGQGTQRQGMGEELIDLYPGLERRADDVLGYSIRRICLEDPNGILSNTLYCQPALFYVNHLTFLHRRRLHGWPDFFAGHSLGEYNALCASGSIDFDTGLELVARRAQLMSEVAQGGMLAVVGLSLLELTDLIEQIGPQIEIANYNLPDQTVVSGDMAQLRALHCEIDRHQKGSSVHLRLSGGFHSRHTQPAAEKFACDLSQADIGDPWVPTVANVTALPYEPGTVRDVLARQMRSPVRWVETMQFLRDQGVDSLTQVGPGRVLDGLWERFIPEPVMAASAALSERMVS</sequence>
<dbReference type="SMART" id="SM00827">
    <property type="entry name" value="PKS_AT"/>
    <property type="match status" value="1"/>
</dbReference>
<keyword evidence="2 4" id="KW-0012">Acyltransferase</keyword>
<evidence type="ECO:0000256" key="2">
    <source>
        <dbReference type="ARBA" id="ARBA00023315"/>
    </source>
</evidence>
<dbReference type="AlphaFoldDB" id="A0A7I7Q7D3"/>
<dbReference type="RefSeq" id="WP_264078170.1">
    <property type="nucleotide sequence ID" value="NZ_AP022587.1"/>
</dbReference>
<dbReference type="InterPro" id="IPR024925">
    <property type="entry name" value="Malonyl_CoA-ACP_transAc"/>
</dbReference>
<dbReference type="Pfam" id="PF00698">
    <property type="entry name" value="Acyl_transf_1"/>
    <property type="match status" value="1"/>
</dbReference>
<feature type="domain" description="Malonyl-CoA:ACP transacylase (MAT)" evidence="6">
    <location>
        <begin position="6"/>
        <end position="293"/>
    </location>
</feature>